<evidence type="ECO:0000256" key="1">
    <source>
        <dbReference type="SAM" id="MobiDB-lite"/>
    </source>
</evidence>
<dbReference type="STRING" id="576137.A0A1L7WLV7"/>
<dbReference type="Gene3D" id="3.30.710.10">
    <property type="entry name" value="Potassium Channel Kv1.1, Chain A"/>
    <property type="match status" value="1"/>
</dbReference>
<proteinExistence type="predicted"/>
<name>A0A1L7WLV7_9HELO</name>
<organism evidence="2 3">
    <name type="scientific">Phialocephala subalpina</name>
    <dbReference type="NCBI Taxonomy" id="576137"/>
    <lineage>
        <taxon>Eukaryota</taxon>
        <taxon>Fungi</taxon>
        <taxon>Dikarya</taxon>
        <taxon>Ascomycota</taxon>
        <taxon>Pezizomycotina</taxon>
        <taxon>Leotiomycetes</taxon>
        <taxon>Helotiales</taxon>
        <taxon>Mollisiaceae</taxon>
        <taxon>Phialocephala</taxon>
        <taxon>Phialocephala fortinii species complex</taxon>
    </lineage>
</organism>
<keyword evidence="3" id="KW-1185">Reference proteome</keyword>
<feature type="compositionally biased region" description="Polar residues" evidence="1">
    <location>
        <begin position="150"/>
        <end position="168"/>
    </location>
</feature>
<dbReference type="EMBL" id="FJOG01000004">
    <property type="protein sequence ID" value="CZR53758.1"/>
    <property type="molecule type" value="Genomic_DNA"/>
</dbReference>
<reference evidence="2 3" key="1">
    <citation type="submission" date="2016-03" db="EMBL/GenBank/DDBJ databases">
        <authorList>
            <person name="Ploux O."/>
        </authorList>
    </citation>
    <scope>NUCLEOTIDE SEQUENCE [LARGE SCALE GENOMIC DNA]</scope>
    <source>
        <strain evidence="2 3">UAMH 11012</strain>
    </source>
</reference>
<evidence type="ECO:0000313" key="2">
    <source>
        <dbReference type="EMBL" id="CZR53758.1"/>
    </source>
</evidence>
<dbReference type="InterPro" id="IPR011333">
    <property type="entry name" value="SKP1/BTB/POZ_sf"/>
</dbReference>
<sequence>MNNDQIERGHICTGCWNSFLTNYQLAYHIQYGCPATLQPSKSQEQAARHNQIPDLAALFLELAHHKREGAPSQLPAVESQPSRSLQVVRCPESINKEISLEEDDPDTVERMLAYLYTSGYCDGDYSGPAASVASREEVLADVLEDEERSGSTSQPITEEQDNASATTDEPSLLNNVLVYAIAEKYGIAELKEMAKAKFQSQVGGLLSAKEFPEIIRELYRSTPSSDRGLRDIVSQVCAQQGTTIVDRPDLNSTIVEVGEFGLDLLREVLKDKRRLAEKAVAINIALKEDLNEKKDETIELQRRLGSVSKVLRKVAKDVETGRVSENMFIF</sequence>
<dbReference type="OrthoDB" id="6359816at2759"/>
<feature type="region of interest" description="Disordered" evidence="1">
    <location>
        <begin position="144"/>
        <end position="168"/>
    </location>
</feature>
<dbReference type="PANTHER" id="PTHR47843">
    <property type="entry name" value="BTB DOMAIN-CONTAINING PROTEIN-RELATED"/>
    <property type="match status" value="1"/>
</dbReference>
<evidence type="ECO:0000313" key="3">
    <source>
        <dbReference type="Proteomes" id="UP000184330"/>
    </source>
</evidence>
<gene>
    <name evidence="2" type="ORF">PAC_03639</name>
</gene>
<protein>
    <submittedName>
        <fullName evidence="2">Uncharacterized protein</fullName>
    </submittedName>
</protein>
<dbReference type="AlphaFoldDB" id="A0A1L7WLV7"/>
<dbReference type="Proteomes" id="UP000184330">
    <property type="component" value="Unassembled WGS sequence"/>
</dbReference>
<dbReference type="PANTHER" id="PTHR47843:SF5">
    <property type="entry name" value="BTB_POZ DOMAIN PROTEIN"/>
    <property type="match status" value="1"/>
</dbReference>
<accession>A0A1L7WLV7</accession>